<accession>A0A9W6U303</accession>
<name>A0A9W6U303_9STRA</name>
<dbReference type="InterPro" id="IPR036397">
    <property type="entry name" value="RNaseH_sf"/>
</dbReference>
<dbReference type="Proteomes" id="UP001165121">
    <property type="component" value="Unassembled WGS sequence"/>
</dbReference>
<gene>
    <name evidence="1" type="ORF">Pfra01_000559100</name>
</gene>
<dbReference type="AlphaFoldDB" id="A0A9W6U303"/>
<keyword evidence="2" id="KW-1185">Reference proteome</keyword>
<dbReference type="GO" id="GO:0003676">
    <property type="term" value="F:nucleic acid binding"/>
    <property type="evidence" value="ECO:0007669"/>
    <property type="project" value="InterPro"/>
</dbReference>
<dbReference type="Gene3D" id="3.30.420.10">
    <property type="entry name" value="Ribonuclease H-like superfamily/Ribonuclease H"/>
    <property type="match status" value="1"/>
</dbReference>
<evidence type="ECO:0000313" key="1">
    <source>
        <dbReference type="EMBL" id="GMF27777.1"/>
    </source>
</evidence>
<reference evidence="1" key="1">
    <citation type="submission" date="2023-04" db="EMBL/GenBank/DDBJ databases">
        <title>Phytophthora fragariaefolia NBRC 109709.</title>
        <authorList>
            <person name="Ichikawa N."/>
            <person name="Sato H."/>
            <person name="Tonouchi N."/>
        </authorList>
    </citation>
    <scope>NUCLEOTIDE SEQUENCE</scope>
    <source>
        <strain evidence="1">NBRC 109709</strain>
    </source>
</reference>
<dbReference type="SUPFAM" id="SSF53098">
    <property type="entry name" value="Ribonuclease H-like"/>
    <property type="match status" value="1"/>
</dbReference>
<evidence type="ECO:0000313" key="2">
    <source>
        <dbReference type="Proteomes" id="UP001165121"/>
    </source>
</evidence>
<proteinExistence type="predicted"/>
<dbReference type="OrthoDB" id="93108at2759"/>
<organism evidence="1 2">
    <name type="scientific">Phytophthora fragariaefolia</name>
    <dbReference type="NCBI Taxonomy" id="1490495"/>
    <lineage>
        <taxon>Eukaryota</taxon>
        <taxon>Sar</taxon>
        <taxon>Stramenopiles</taxon>
        <taxon>Oomycota</taxon>
        <taxon>Peronosporomycetes</taxon>
        <taxon>Peronosporales</taxon>
        <taxon>Peronosporaceae</taxon>
        <taxon>Phytophthora</taxon>
    </lineage>
</organism>
<sequence length="123" mass="14440">MYAHARFVTVYPVQTKHQDEINGLIHRYLAWAERQWSTNKIAEVYSDGGGEFENRNIKNWYQARGIIHTVTLKKMSRLNMVERTHQTLGVNDERHDESLWLSHIVLGGRIALYRVPKEPIVLQ</sequence>
<protein>
    <submittedName>
        <fullName evidence="1">Unnamed protein product</fullName>
    </submittedName>
</protein>
<comment type="caution">
    <text evidence="1">The sequence shown here is derived from an EMBL/GenBank/DDBJ whole genome shotgun (WGS) entry which is preliminary data.</text>
</comment>
<dbReference type="EMBL" id="BSXT01000447">
    <property type="protein sequence ID" value="GMF27777.1"/>
    <property type="molecule type" value="Genomic_DNA"/>
</dbReference>
<dbReference type="InterPro" id="IPR012337">
    <property type="entry name" value="RNaseH-like_sf"/>
</dbReference>